<proteinExistence type="predicted"/>
<keyword evidence="1" id="KW-0472">Membrane</keyword>
<comment type="caution">
    <text evidence="2">The sequence shown here is derived from an EMBL/GenBank/DDBJ whole genome shotgun (WGS) entry which is preliminary data.</text>
</comment>
<keyword evidence="1" id="KW-1133">Transmembrane helix</keyword>
<gene>
    <name evidence="2" type="ORF">AWT59_2515</name>
</gene>
<evidence type="ECO:0000313" key="3">
    <source>
        <dbReference type="Proteomes" id="UP000070578"/>
    </source>
</evidence>
<reference evidence="2 3" key="2">
    <citation type="submission" date="2016-03" db="EMBL/GenBank/DDBJ databases">
        <title>New uncultured bacterium of the family Gallionellaceae from acid mine drainage: description and reconstruction of genome based on metagenomic analysis of microbial community.</title>
        <authorList>
            <person name="Kadnikov V."/>
            <person name="Ivasenko D."/>
            <person name="Beletsky A."/>
            <person name="Mardanov A."/>
            <person name="Danilova E."/>
            <person name="Pimenov N."/>
            <person name="Karnachuk O."/>
            <person name="Ravin N."/>
        </authorList>
    </citation>
    <scope>NUCLEOTIDE SEQUENCE [LARGE SCALE GENOMIC DNA]</scope>
    <source>
        <strain evidence="2">ShG14-8</strain>
    </source>
</reference>
<sequence length="149" mass="16523">MKPRYKLGMVALLAGMLLNYFGDRLLGVRIELFSGLSTFSFAWILDVFFVPFLVGLLVSRIFGLGGKWLCYFPPLIVRSLNYAEILYVSGTPHGSNLNPIGWWGLYVILAMESAAIGGILGEVMKKNIYGRTRKAIPESQNQSVAAKET</sequence>
<dbReference type="Proteomes" id="UP000070578">
    <property type="component" value="Unassembled WGS sequence"/>
</dbReference>
<keyword evidence="1" id="KW-0812">Transmembrane</keyword>
<feature type="transmembrane region" description="Helical" evidence="1">
    <location>
        <begin position="100"/>
        <end position="124"/>
    </location>
</feature>
<feature type="transmembrane region" description="Helical" evidence="1">
    <location>
        <begin position="69"/>
        <end position="88"/>
    </location>
</feature>
<feature type="transmembrane region" description="Helical" evidence="1">
    <location>
        <begin position="43"/>
        <end position="62"/>
    </location>
</feature>
<dbReference type="EMBL" id="LSLI01000079">
    <property type="protein sequence ID" value="KXS31374.1"/>
    <property type="molecule type" value="Genomic_DNA"/>
</dbReference>
<accession>A0A139BQU3</accession>
<reference evidence="2 3" key="1">
    <citation type="submission" date="2016-02" db="EMBL/GenBank/DDBJ databases">
        <authorList>
            <person name="Wen L."/>
            <person name="He K."/>
            <person name="Yang H."/>
        </authorList>
    </citation>
    <scope>NUCLEOTIDE SEQUENCE [LARGE SCALE GENOMIC DNA]</scope>
    <source>
        <strain evidence="2">ShG14-8</strain>
    </source>
</reference>
<evidence type="ECO:0000256" key="1">
    <source>
        <dbReference type="SAM" id="Phobius"/>
    </source>
</evidence>
<organism evidence="2 3">
    <name type="scientific">Candidatus Gallionella acididurans</name>
    <dbReference type="NCBI Taxonomy" id="1796491"/>
    <lineage>
        <taxon>Bacteria</taxon>
        <taxon>Pseudomonadati</taxon>
        <taxon>Pseudomonadota</taxon>
        <taxon>Betaproteobacteria</taxon>
        <taxon>Nitrosomonadales</taxon>
        <taxon>Gallionellaceae</taxon>
        <taxon>Gallionella</taxon>
    </lineage>
</organism>
<evidence type="ECO:0000313" key="2">
    <source>
        <dbReference type="EMBL" id="KXS31374.1"/>
    </source>
</evidence>
<protein>
    <submittedName>
        <fullName evidence="2">Uncharacterized protein</fullName>
    </submittedName>
</protein>
<name>A0A139BQU3_9PROT</name>
<dbReference type="AlphaFoldDB" id="A0A139BQU3"/>